<gene>
    <name evidence="1" type="ORF">THC_1177</name>
</gene>
<dbReference type="STRING" id="1653476.THC_1177"/>
<reference evidence="1 2" key="1">
    <citation type="journal article" date="2016" name="Int. J. Syst. Evol. Microbiol.">
        <title>Caldimicrobium thiodismutans sp. nov., a sulfur-disproportionating bacterium isolated from a hot spring, and emended description of the genus Caldimicrobium.</title>
        <authorList>
            <person name="Kojima H."/>
            <person name="Umezawa K."/>
            <person name="Fukui M."/>
        </authorList>
    </citation>
    <scope>NUCLEOTIDE SEQUENCE [LARGE SCALE GENOMIC DNA]</scope>
    <source>
        <strain evidence="1 2">TF1</strain>
    </source>
</reference>
<proteinExistence type="predicted"/>
<accession>A0A0U5AI14</accession>
<dbReference type="AlphaFoldDB" id="A0A0U5AI14"/>
<dbReference type="EMBL" id="AP014945">
    <property type="protein sequence ID" value="BAU23548.1"/>
    <property type="molecule type" value="Genomic_DNA"/>
</dbReference>
<reference evidence="2" key="2">
    <citation type="journal article" date="2016" name="Int. J. Syst. Evol. Microbiol.">
        <title>Caldimicrobium thiodismutans sp. nov., a sulfur-disproportionating bacterium isolated from a hot spring.</title>
        <authorList>
            <person name="Kojima H."/>
            <person name="Umezawa K."/>
            <person name="Fukui M."/>
        </authorList>
    </citation>
    <scope>NUCLEOTIDE SEQUENCE [LARGE SCALE GENOMIC DNA]</scope>
    <source>
        <strain evidence="2">TF1</strain>
    </source>
</reference>
<keyword evidence="2" id="KW-1185">Reference proteome</keyword>
<dbReference type="KEGG" id="cthi:THC_1177"/>
<dbReference type="Proteomes" id="UP000068196">
    <property type="component" value="Chromosome"/>
</dbReference>
<organism evidence="1 2">
    <name type="scientific">Caldimicrobium thiodismutans</name>
    <dbReference type="NCBI Taxonomy" id="1653476"/>
    <lineage>
        <taxon>Bacteria</taxon>
        <taxon>Pseudomonadati</taxon>
        <taxon>Thermodesulfobacteriota</taxon>
        <taxon>Thermodesulfobacteria</taxon>
        <taxon>Thermodesulfobacteriales</taxon>
        <taxon>Thermodesulfobacteriaceae</taxon>
        <taxon>Caldimicrobium</taxon>
    </lineage>
</organism>
<evidence type="ECO:0000313" key="2">
    <source>
        <dbReference type="Proteomes" id="UP000068196"/>
    </source>
</evidence>
<protein>
    <submittedName>
        <fullName evidence="1">Uncharacterized protein</fullName>
    </submittedName>
</protein>
<dbReference type="RefSeq" id="WP_153303648.1">
    <property type="nucleotide sequence ID" value="NZ_AP014945.1"/>
</dbReference>
<name>A0A0U5AI14_9BACT</name>
<evidence type="ECO:0000313" key="1">
    <source>
        <dbReference type="EMBL" id="BAU23548.1"/>
    </source>
</evidence>
<sequence length="57" mass="7058">MWQDKEGTKFQRLKSIKIRFRQLVDIESRCVYTRKFFIETPEYFLNEKDVLVDIDIK</sequence>